<reference evidence="11 13" key="3">
    <citation type="journal article" date="2014" name="Nature">
        <title>Elephant shark genome provides unique insights into gnathostome evolution.</title>
        <authorList>
            <consortium name="International Elephant Shark Genome Sequencing Consortium"/>
            <person name="Venkatesh B."/>
            <person name="Lee A.P."/>
            <person name="Ravi V."/>
            <person name="Maurya A.K."/>
            <person name="Lian M.M."/>
            <person name="Swann J.B."/>
            <person name="Ohta Y."/>
            <person name="Flajnik M.F."/>
            <person name="Sutoh Y."/>
            <person name="Kasahara M."/>
            <person name="Hoon S."/>
            <person name="Gangu V."/>
            <person name="Roy S.W."/>
            <person name="Irimia M."/>
            <person name="Korzh V."/>
            <person name="Kondrychyn I."/>
            <person name="Lim Z.W."/>
            <person name="Tay B.H."/>
            <person name="Tohari S."/>
            <person name="Kong K.W."/>
            <person name="Ho S."/>
            <person name="Lorente-Galdos B."/>
            <person name="Quilez J."/>
            <person name="Marques-Bonet T."/>
            <person name="Raney B.J."/>
            <person name="Ingham P.W."/>
            <person name="Tay A."/>
            <person name="Hillier L.W."/>
            <person name="Minx P."/>
            <person name="Boehm T."/>
            <person name="Wilson R.K."/>
            <person name="Brenner S."/>
            <person name="Warren W.C."/>
        </authorList>
    </citation>
    <scope>NUCLEOTIDE SEQUENCE</scope>
    <source>
        <tissue evidence="11">Testis</tissue>
    </source>
</reference>
<gene>
    <name evidence="12" type="primary">LOC103181974</name>
</gene>
<dbReference type="SUPFAM" id="SSF56994">
    <property type="entry name" value="Insulin-like"/>
    <property type="match status" value="1"/>
</dbReference>
<organism evidence="11">
    <name type="scientific">Callorhinchus milii</name>
    <name type="common">Ghost shark</name>
    <dbReference type="NCBI Taxonomy" id="7868"/>
    <lineage>
        <taxon>Eukaryota</taxon>
        <taxon>Metazoa</taxon>
        <taxon>Chordata</taxon>
        <taxon>Craniata</taxon>
        <taxon>Vertebrata</taxon>
        <taxon>Chondrichthyes</taxon>
        <taxon>Holocephali</taxon>
        <taxon>Chimaeriformes</taxon>
        <taxon>Callorhinchidae</taxon>
        <taxon>Callorhinchus</taxon>
    </lineage>
</organism>
<dbReference type="GeneID" id="103181974"/>
<dbReference type="PROSITE" id="PS00262">
    <property type="entry name" value="INSULIN"/>
    <property type="match status" value="1"/>
</dbReference>
<dbReference type="InterPro" id="IPR022353">
    <property type="entry name" value="Insulin_CS"/>
</dbReference>
<proteinExistence type="evidence at transcript level"/>
<dbReference type="STRING" id="7868.ENSCMIP00000009015"/>
<feature type="compositionally biased region" description="Acidic residues" evidence="8">
    <location>
        <begin position="79"/>
        <end position="88"/>
    </location>
</feature>
<dbReference type="KEGG" id="cmk:103181974"/>
<evidence type="ECO:0000256" key="8">
    <source>
        <dbReference type="SAM" id="MobiDB-lite"/>
    </source>
</evidence>
<feature type="chain" id="PRO_5044739608" evidence="9">
    <location>
        <begin position="22"/>
        <end position="165"/>
    </location>
</feature>
<dbReference type="RefSeq" id="XP_007896986.1">
    <property type="nucleotide sequence ID" value="XM_007898795.2"/>
</dbReference>
<evidence type="ECO:0000256" key="9">
    <source>
        <dbReference type="SAM" id="SignalP"/>
    </source>
</evidence>
<evidence type="ECO:0000313" key="13">
    <source>
        <dbReference type="Proteomes" id="UP000314986"/>
    </source>
</evidence>
<feature type="signal peptide" evidence="9">
    <location>
        <begin position="1"/>
        <end position="21"/>
    </location>
</feature>
<evidence type="ECO:0000313" key="11">
    <source>
        <dbReference type="EMBL" id="AFP04465.1"/>
    </source>
</evidence>
<keyword evidence="13" id="KW-1185">Reference proteome</keyword>
<evidence type="ECO:0000256" key="7">
    <source>
        <dbReference type="RuleBase" id="RU000406"/>
    </source>
</evidence>
<dbReference type="SMART" id="SM00078">
    <property type="entry name" value="IlGF"/>
    <property type="match status" value="1"/>
</dbReference>
<evidence type="ECO:0000259" key="10">
    <source>
        <dbReference type="SMART" id="SM00078"/>
    </source>
</evidence>
<dbReference type="InterPro" id="IPR016179">
    <property type="entry name" value="Insulin-like"/>
</dbReference>
<feature type="domain" description="Insulin-like" evidence="10">
    <location>
        <begin position="28"/>
        <end position="165"/>
    </location>
</feature>
<sequence length="165" mass="17899">MKLVLWALSCCLLASMPSARAQVTEYGIKVCGREFVRMVIDSCGSSRLRRHSSERAQRRHSLHGKLLDPLDSSLWGSNEEPESSEIDSTDSSQSESDAAGEADTWQLSAAGFRESVSPAGMGDEPQEGGVAVPSPGRASRLRRGVGLARVCCKWGCSRRDLTRLC</sequence>
<dbReference type="GO" id="GO:0005179">
    <property type="term" value="F:hormone activity"/>
    <property type="evidence" value="ECO:0007669"/>
    <property type="project" value="UniProtKB-KW"/>
</dbReference>
<keyword evidence="9" id="KW-0732">Signal</keyword>
<name>V9L014_CALMI</name>
<keyword evidence="6" id="KW-1015">Disulfide bond</keyword>
<evidence type="ECO:0000256" key="4">
    <source>
        <dbReference type="ARBA" id="ARBA00022525"/>
    </source>
</evidence>
<dbReference type="PANTHER" id="PTHR20968">
    <property type="entry name" value="ILGF DOMAIN-CONTAINING PROTEIN"/>
    <property type="match status" value="1"/>
</dbReference>
<feature type="region of interest" description="Disordered" evidence="8">
    <location>
        <begin position="49"/>
        <end position="139"/>
    </location>
</feature>
<keyword evidence="4 7" id="KW-0964">Secreted</keyword>
<accession>V9L014</accession>
<reference evidence="13" key="2">
    <citation type="journal article" date="2007" name="PLoS Biol.">
        <title>Survey sequencing and comparative analysis of the elephant shark (Callorhinchus milii) genome.</title>
        <authorList>
            <person name="Venkatesh B."/>
            <person name="Kirkness E.F."/>
            <person name="Loh Y.H."/>
            <person name="Halpern A.L."/>
            <person name="Lee A.P."/>
            <person name="Johnson J."/>
            <person name="Dandona N."/>
            <person name="Viswanathan L.D."/>
            <person name="Tay A."/>
            <person name="Venter J.C."/>
            <person name="Strausberg R.L."/>
            <person name="Brenner S."/>
        </authorList>
    </citation>
    <scope>NUCLEOTIDE SEQUENCE [LARGE SCALE GENOMIC DNA]</scope>
</reference>
<comment type="subcellular location">
    <subcellularLocation>
        <location evidence="1 7">Secreted</location>
    </subcellularLocation>
</comment>
<evidence type="ECO:0000313" key="12">
    <source>
        <dbReference type="Ensembl" id="ENSCMIP00000009015.1"/>
    </source>
</evidence>
<protein>
    <submittedName>
        <fullName evidence="11 12">Relaxin family locus C type II</fullName>
    </submittedName>
</protein>
<dbReference type="Pfam" id="PF00049">
    <property type="entry name" value="Insulin"/>
    <property type="match status" value="1"/>
</dbReference>
<dbReference type="OrthoDB" id="9443437at2759"/>
<dbReference type="InterPro" id="IPR051777">
    <property type="entry name" value="Insulin-like_neuro_ligands"/>
</dbReference>
<dbReference type="Ensembl" id="ENSCMIT00000009264.1">
    <property type="protein sequence ID" value="ENSCMIP00000009015.1"/>
    <property type="gene ID" value="ENSCMIG00000004808.1"/>
</dbReference>
<evidence type="ECO:0000256" key="2">
    <source>
        <dbReference type="ARBA" id="ARBA00009034"/>
    </source>
</evidence>
<dbReference type="Proteomes" id="UP000314986">
    <property type="component" value="Unassembled WGS sequence"/>
</dbReference>
<dbReference type="InterPro" id="IPR036438">
    <property type="entry name" value="Insulin-like_sf"/>
</dbReference>
<evidence type="ECO:0000256" key="1">
    <source>
        <dbReference type="ARBA" id="ARBA00004613"/>
    </source>
</evidence>
<keyword evidence="5" id="KW-0372">Hormone</keyword>
<reference evidence="13" key="1">
    <citation type="journal article" date="2006" name="Science">
        <title>Ancient noncoding elements conserved in the human genome.</title>
        <authorList>
            <person name="Venkatesh B."/>
            <person name="Kirkness E.F."/>
            <person name="Loh Y.H."/>
            <person name="Halpern A.L."/>
            <person name="Lee A.P."/>
            <person name="Johnson J."/>
            <person name="Dandona N."/>
            <person name="Viswanathan L.D."/>
            <person name="Tay A."/>
            <person name="Venter J.C."/>
            <person name="Strausberg R.L."/>
            <person name="Brenner S."/>
        </authorList>
    </citation>
    <scope>NUCLEOTIDE SEQUENCE [LARGE SCALE GENOMIC DNA]</scope>
</reference>
<dbReference type="GO" id="GO:0005576">
    <property type="term" value="C:extracellular region"/>
    <property type="evidence" value="ECO:0007669"/>
    <property type="project" value="UniProtKB-SubCell"/>
</dbReference>
<evidence type="ECO:0000256" key="5">
    <source>
        <dbReference type="ARBA" id="ARBA00022702"/>
    </source>
</evidence>
<evidence type="ECO:0000256" key="3">
    <source>
        <dbReference type="ARBA" id="ARBA00011207"/>
    </source>
</evidence>
<comment type="similarity">
    <text evidence="2 7">Belongs to the insulin family.</text>
</comment>
<dbReference type="GO" id="GO:0001664">
    <property type="term" value="F:G protein-coupled receptor binding"/>
    <property type="evidence" value="ECO:0007669"/>
    <property type="project" value="TreeGrafter"/>
</dbReference>
<dbReference type="GeneTree" id="ENSGT00940000174859"/>
<dbReference type="AlphaFoldDB" id="V9L014"/>
<comment type="subunit">
    <text evidence="3">Heterodimer of a B chain and an A chain linked by two disulfide bonds.</text>
</comment>
<reference evidence="12" key="4">
    <citation type="submission" date="2025-05" db="UniProtKB">
        <authorList>
            <consortium name="Ensembl"/>
        </authorList>
    </citation>
    <scope>IDENTIFICATION</scope>
</reference>
<evidence type="ECO:0000256" key="6">
    <source>
        <dbReference type="ARBA" id="ARBA00023157"/>
    </source>
</evidence>
<dbReference type="EMBL" id="JW871947">
    <property type="protein sequence ID" value="AFP04465.1"/>
    <property type="molecule type" value="mRNA"/>
</dbReference>